<dbReference type="PANTHER" id="PTHR21666:SF290">
    <property type="entry name" value="PEPTIDASE M23 DOMAIN PROTEIN"/>
    <property type="match status" value="1"/>
</dbReference>
<reference evidence="2 3" key="1">
    <citation type="journal article" date="2016" name="Nat. Commun.">
        <title>Thousands of microbial genomes shed light on interconnected biogeochemical processes in an aquifer system.</title>
        <authorList>
            <person name="Anantharaman K."/>
            <person name="Brown C.T."/>
            <person name="Hug L.A."/>
            <person name="Sharon I."/>
            <person name="Castelle C.J."/>
            <person name="Probst A.J."/>
            <person name="Thomas B.C."/>
            <person name="Singh A."/>
            <person name="Wilkins M.J."/>
            <person name="Karaoz U."/>
            <person name="Brodie E.L."/>
            <person name="Williams K.H."/>
            <person name="Hubbard S.S."/>
            <person name="Banfield J.F."/>
        </authorList>
    </citation>
    <scope>NUCLEOTIDE SEQUENCE [LARGE SCALE GENOMIC DNA]</scope>
</reference>
<dbReference type="Pfam" id="PF01551">
    <property type="entry name" value="Peptidase_M23"/>
    <property type="match status" value="1"/>
</dbReference>
<accession>A0A1G2EWA7</accession>
<dbReference type="Proteomes" id="UP000177486">
    <property type="component" value="Unassembled WGS sequence"/>
</dbReference>
<feature type="domain" description="LysM" evidence="1">
    <location>
        <begin position="107"/>
        <end position="151"/>
    </location>
</feature>
<proteinExistence type="predicted"/>
<dbReference type="Gene3D" id="3.10.350.10">
    <property type="entry name" value="LysM domain"/>
    <property type="match status" value="2"/>
</dbReference>
<dbReference type="InterPro" id="IPR050570">
    <property type="entry name" value="Cell_wall_metabolism_enzyme"/>
</dbReference>
<dbReference type="SMART" id="SM00257">
    <property type="entry name" value="LysM"/>
    <property type="match status" value="2"/>
</dbReference>
<gene>
    <name evidence="2" type="ORF">A2931_01200</name>
</gene>
<dbReference type="SUPFAM" id="SSF51261">
    <property type="entry name" value="Duplicated hybrid motif"/>
    <property type="match status" value="1"/>
</dbReference>
<dbReference type="InterPro" id="IPR018392">
    <property type="entry name" value="LysM"/>
</dbReference>
<dbReference type="InterPro" id="IPR011055">
    <property type="entry name" value="Dup_hybrid_motif"/>
</dbReference>
<dbReference type="InterPro" id="IPR036779">
    <property type="entry name" value="LysM_dom_sf"/>
</dbReference>
<dbReference type="Pfam" id="PF01476">
    <property type="entry name" value="LysM"/>
    <property type="match status" value="2"/>
</dbReference>
<protein>
    <recommendedName>
        <fullName evidence="1">LysM domain-containing protein</fullName>
    </recommendedName>
</protein>
<evidence type="ECO:0000313" key="3">
    <source>
        <dbReference type="Proteomes" id="UP000177486"/>
    </source>
</evidence>
<dbReference type="InterPro" id="IPR016047">
    <property type="entry name" value="M23ase_b-sheet_dom"/>
</dbReference>
<dbReference type="PROSITE" id="PS51782">
    <property type="entry name" value="LYSM"/>
    <property type="match status" value="2"/>
</dbReference>
<dbReference type="PANTHER" id="PTHR21666">
    <property type="entry name" value="PEPTIDASE-RELATED"/>
    <property type="match status" value="1"/>
</dbReference>
<dbReference type="AlphaFoldDB" id="A0A1G2EWA7"/>
<evidence type="ECO:0000259" key="1">
    <source>
        <dbReference type="PROSITE" id="PS51782"/>
    </source>
</evidence>
<feature type="domain" description="LysM" evidence="1">
    <location>
        <begin position="157"/>
        <end position="201"/>
    </location>
</feature>
<dbReference type="CDD" id="cd12797">
    <property type="entry name" value="M23_peptidase"/>
    <property type="match status" value="1"/>
</dbReference>
<comment type="caution">
    <text evidence="2">The sequence shown here is derived from an EMBL/GenBank/DDBJ whole genome shotgun (WGS) entry which is preliminary data.</text>
</comment>
<dbReference type="EMBL" id="MHMQ01000033">
    <property type="protein sequence ID" value="OGZ29670.1"/>
    <property type="molecule type" value="Genomic_DNA"/>
</dbReference>
<sequence length="342" mass="36322">MTPSGRFGLLTFVAIFGLFFILFNEAEAGFFDILKNMFSAEAKTQEASVFNPQTMPLLEAPNNVNPLAGIGGGDITIVQNSALLAVSGPLGSLADAEVESRKRDQISIYVVREKDNLSSIAKMFGVSVNTIVWANDLKRNDLITPGQTLVILPISGVQYEVKKGDTIQSVAKQFKGDADEIISFNDLPANGTLAVGQTIVIPNGESYLVSSGIYSTNPYRGGGGPSYSSYYLRPISGGRKTQGLHGYNGVDLASYCGAPVMASASGRVIVSRSYGWNGGYGLYVVISHTNGTQTLYSHLSSAIVQQGWNVVQGQVIGYEGATGNATGCHVHFEVRGAANPFI</sequence>
<evidence type="ECO:0000313" key="2">
    <source>
        <dbReference type="EMBL" id="OGZ29670.1"/>
    </source>
</evidence>
<name>A0A1G2EWA7_9BACT</name>
<organism evidence="2 3">
    <name type="scientific">Candidatus Niyogibacteria bacterium RIFCSPLOWO2_01_FULL_45_48</name>
    <dbReference type="NCBI Taxonomy" id="1801724"/>
    <lineage>
        <taxon>Bacteria</taxon>
        <taxon>Candidatus Niyogiibacteriota</taxon>
    </lineage>
</organism>
<dbReference type="CDD" id="cd00118">
    <property type="entry name" value="LysM"/>
    <property type="match status" value="2"/>
</dbReference>
<dbReference type="GO" id="GO:0004222">
    <property type="term" value="F:metalloendopeptidase activity"/>
    <property type="evidence" value="ECO:0007669"/>
    <property type="project" value="TreeGrafter"/>
</dbReference>
<dbReference type="Gene3D" id="2.70.70.10">
    <property type="entry name" value="Glucose Permease (Domain IIA)"/>
    <property type="match status" value="1"/>
</dbReference>